<evidence type="ECO:0008006" key="6">
    <source>
        <dbReference type="Google" id="ProtNLM"/>
    </source>
</evidence>
<keyword evidence="2" id="KW-1133">Transmembrane helix</keyword>
<sequence length="366" mass="37932">MASIKTALAASVLASLLWCAPALAAQSSAPATAMAPTAAGDEPLDLIMDRPSTVSTFLGTVGSALGWAWDKTTDAISVILPPSPISLAKSVDSDDQAELVTLLSYAGYKLKEIDSQVGVIPTIAFKFALTRELSEADWDYLDYRLEVSRFRTPGLGAALQRAIVGTVMSINTGGAYQVSELKIQALPLPKVAFSVTPKQTALGEESSALLRAIQKTERRLRGDLASIAGKILPGAKLYRLYKARDGIIVSAIALFVVAILVELRRNLRSPARGRAGRAIPLGLLGLGTLAWVVAALAPLSLLTLSGGIAVFGVTALLVAAKGPQAPANTAADTTPDAPEAPPEPTTAPAVAVHVTVETDAKAAVPA</sequence>
<dbReference type="AlphaFoldDB" id="A0A7C9QUT4"/>
<feature type="chain" id="PRO_5028847911" description="DUF2167 domain-containing protein" evidence="3">
    <location>
        <begin position="25"/>
        <end position="366"/>
    </location>
</feature>
<reference evidence="4 5" key="1">
    <citation type="submission" date="2020-02" db="EMBL/GenBank/DDBJ databases">
        <authorList>
            <person name="Dziuba M."/>
            <person name="Kuznetsov B."/>
            <person name="Mardanov A."/>
            <person name="Ravin N."/>
            <person name="Grouzdev D."/>
        </authorList>
    </citation>
    <scope>NUCLEOTIDE SEQUENCE [LARGE SCALE GENOMIC DNA]</scope>
    <source>
        <strain evidence="4 5">SpK</strain>
    </source>
</reference>
<proteinExistence type="predicted"/>
<protein>
    <recommendedName>
        <fullName evidence="6">DUF2167 domain-containing protein</fullName>
    </recommendedName>
</protein>
<gene>
    <name evidence="4" type="ORF">G4223_11125</name>
</gene>
<keyword evidence="2" id="KW-0812">Transmembrane</keyword>
<organism evidence="4 5">
    <name type="scientific">Magnetospirillum aberrantis SpK</name>
    <dbReference type="NCBI Taxonomy" id="908842"/>
    <lineage>
        <taxon>Bacteria</taxon>
        <taxon>Pseudomonadati</taxon>
        <taxon>Pseudomonadota</taxon>
        <taxon>Alphaproteobacteria</taxon>
        <taxon>Rhodospirillales</taxon>
        <taxon>Rhodospirillaceae</taxon>
        <taxon>Magnetospirillum</taxon>
    </lineage>
</organism>
<dbReference type="RefSeq" id="WP_163679320.1">
    <property type="nucleotide sequence ID" value="NZ_JAAIYP010000038.1"/>
</dbReference>
<evidence type="ECO:0000256" key="2">
    <source>
        <dbReference type="SAM" id="Phobius"/>
    </source>
</evidence>
<evidence type="ECO:0000256" key="1">
    <source>
        <dbReference type="SAM" id="MobiDB-lite"/>
    </source>
</evidence>
<feature type="transmembrane region" description="Helical" evidence="2">
    <location>
        <begin position="299"/>
        <end position="320"/>
    </location>
</feature>
<feature type="transmembrane region" description="Helical" evidence="2">
    <location>
        <begin position="275"/>
        <end position="293"/>
    </location>
</feature>
<feature type="compositionally biased region" description="Low complexity" evidence="1">
    <location>
        <begin position="327"/>
        <end position="337"/>
    </location>
</feature>
<dbReference type="Proteomes" id="UP000480684">
    <property type="component" value="Unassembled WGS sequence"/>
</dbReference>
<keyword evidence="5" id="KW-1185">Reference proteome</keyword>
<accession>A0A7C9QUT4</accession>
<keyword evidence="3" id="KW-0732">Signal</keyword>
<feature type="transmembrane region" description="Helical" evidence="2">
    <location>
        <begin position="246"/>
        <end position="263"/>
    </location>
</feature>
<feature type="region of interest" description="Disordered" evidence="1">
    <location>
        <begin position="327"/>
        <end position="349"/>
    </location>
</feature>
<keyword evidence="2" id="KW-0472">Membrane</keyword>
<name>A0A7C9QUT4_9PROT</name>
<evidence type="ECO:0000313" key="5">
    <source>
        <dbReference type="Proteomes" id="UP000480684"/>
    </source>
</evidence>
<evidence type="ECO:0000256" key="3">
    <source>
        <dbReference type="SAM" id="SignalP"/>
    </source>
</evidence>
<feature type="signal peptide" evidence="3">
    <location>
        <begin position="1"/>
        <end position="24"/>
    </location>
</feature>
<comment type="caution">
    <text evidence="4">The sequence shown here is derived from an EMBL/GenBank/DDBJ whole genome shotgun (WGS) entry which is preliminary data.</text>
</comment>
<dbReference type="EMBL" id="JAAIYP010000038">
    <property type="protein sequence ID" value="NFV80659.1"/>
    <property type="molecule type" value="Genomic_DNA"/>
</dbReference>
<evidence type="ECO:0000313" key="4">
    <source>
        <dbReference type="EMBL" id="NFV80659.1"/>
    </source>
</evidence>